<dbReference type="InterPro" id="IPR014752">
    <property type="entry name" value="Arrestin-like_C"/>
</dbReference>
<evidence type="ECO:0008006" key="3">
    <source>
        <dbReference type="Google" id="ProtNLM"/>
    </source>
</evidence>
<gene>
    <name evidence="1" type="ORF">PsYK624_143370</name>
</gene>
<protein>
    <recommendedName>
        <fullName evidence="3">Arrestin-like N-terminal domain-containing protein</fullName>
    </recommendedName>
</protein>
<dbReference type="AlphaFoldDB" id="A0A9P3GRF4"/>
<organism evidence="1 2">
    <name type="scientific">Phanerochaete sordida</name>
    <dbReference type="NCBI Taxonomy" id="48140"/>
    <lineage>
        <taxon>Eukaryota</taxon>
        <taxon>Fungi</taxon>
        <taxon>Dikarya</taxon>
        <taxon>Basidiomycota</taxon>
        <taxon>Agaricomycotina</taxon>
        <taxon>Agaricomycetes</taxon>
        <taxon>Polyporales</taxon>
        <taxon>Phanerochaetaceae</taxon>
        <taxon>Phanerochaete</taxon>
    </lineage>
</organism>
<accession>A0A9P3GRF4</accession>
<evidence type="ECO:0000313" key="1">
    <source>
        <dbReference type="EMBL" id="GJE98115.1"/>
    </source>
</evidence>
<keyword evidence="2" id="KW-1185">Reference proteome</keyword>
<name>A0A9P3GRF4_9APHY</name>
<dbReference type="Gene3D" id="2.60.40.640">
    <property type="match status" value="1"/>
</dbReference>
<dbReference type="OrthoDB" id="3261578at2759"/>
<reference evidence="1 2" key="1">
    <citation type="submission" date="2021-08" db="EMBL/GenBank/DDBJ databases">
        <title>Draft Genome Sequence of Phanerochaete sordida strain YK-624.</title>
        <authorList>
            <person name="Mori T."/>
            <person name="Dohra H."/>
            <person name="Suzuki T."/>
            <person name="Kawagishi H."/>
            <person name="Hirai H."/>
        </authorList>
    </citation>
    <scope>NUCLEOTIDE SEQUENCE [LARGE SCALE GENOMIC DNA]</scope>
    <source>
        <strain evidence="1 2">YK-624</strain>
    </source>
</reference>
<comment type="caution">
    <text evidence="1">The sequence shown here is derived from an EMBL/GenBank/DDBJ whole genome shotgun (WGS) entry which is preliminary data.</text>
</comment>
<dbReference type="Proteomes" id="UP000703269">
    <property type="component" value="Unassembled WGS sequence"/>
</dbReference>
<proteinExistence type="predicted"/>
<dbReference type="EMBL" id="BPQB01000082">
    <property type="protein sequence ID" value="GJE98115.1"/>
    <property type="molecule type" value="Genomic_DNA"/>
</dbReference>
<evidence type="ECO:0000313" key="2">
    <source>
        <dbReference type="Proteomes" id="UP000703269"/>
    </source>
</evidence>
<sequence length="447" mass="48787">MDLKTEDLHTSEADFVFGGEAEAPPGYPESAVLSFPLKHKDGKTWAALRVRSGVTAATSLPHVAQGQPIQGSLDLDLAEETSIKSLTVSIVGELWSNANTRYEFVRDACTLWTEGEPLPAGAEQPHRGKLKGAFSIPFSMELPPTVDVPDERGKMTTWSLPSSLFTSWTIANIAYTLQATIKHGTILHPNHNVSTRVIYHATARPDPPSPARQLAYEQGTPIPSPDSDPEGWHLAIPVTFEGKNPAGQQVQATYSLAMAKPLSYTRGSVIPLHLTVSCTDEQMLQTLSSPEAVNVYLFRTCKSGYDVIGGDFPAGFGSHLPLAQVPPTRQRRYVNQQVQKPVWWAAPSVSEDATKCALEGEIHLSPRLDLSMRLGMFEFTYVLVLDTPKVPGFPLGKLTQAQATPVEICAMYAEGPRPVAHMPPTYDEIKHMNDRPVGLVATWANFG</sequence>